<keyword evidence="3" id="KW-1185">Reference proteome</keyword>
<dbReference type="EMBL" id="AP014862">
    <property type="protein sequence ID" value="BAU74240.1"/>
    <property type="molecule type" value="Genomic_DNA"/>
</dbReference>
<protein>
    <submittedName>
        <fullName evidence="2">Uncharacterized protein</fullName>
    </submittedName>
</protein>
<sequence>MLARDHGSYLVVISRPDAVTVLAGNAGRPTGSQATSGPTTQQFRFRRYECSCFANNAPHPCARAAGTGNGGRRDGRLSDGTGARNRAFGCGGS</sequence>
<reference evidence="3" key="1">
    <citation type="submission" date="2015-05" db="EMBL/GenBank/DDBJ databases">
        <title>Draft genome sequencing of a biphenyl-degrading bacterium, Pseudomonas balearica KF707 (=NBRC110670).</title>
        <authorList>
            <person name="Kimura N."/>
            <person name="Hirose J."/>
            <person name="Watanabe T."/>
            <person name="Suenaga H."/>
            <person name="Fujihara H."/>
            <person name="Noguchi M."/>
            <person name="Hashimoto M."/>
            <person name="Shimodaira J."/>
            <person name="Tsuchikane K."/>
            <person name="Hosoyama A."/>
            <person name="Yamazoe A."/>
            <person name="Fujita N."/>
            <person name="Furukawa K."/>
        </authorList>
    </citation>
    <scope>NUCLEOTIDE SEQUENCE [LARGE SCALE GENOMIC DNA]</scope>
    <source>
        <strain evidence="3">DSM 10086 / NBRC 110670 / KF707</strain>
    </source>
</reference>
<evidence type="ECO:0000256" key="1">
    <source>
        <dbReference type="SAM" id="MobiDB-lite"/>
    </source>
</evidence>
<reference evidence="2 3" key="2">
    <citation type="journal article" date="2017" name="Int. J. Syst. Evol. Microbiol.">
        <title>Pseudomonas furukawaii sp. nov., a polychlorinated biphenyl-degrading bacterium isolated from biphenyl-contaminated soil in Japan.</title>
        <authorList>
            <person name="Kimura N."/>
            <person name="Watanabe T."/>
            <person name="Suenaga H."/>
            <person name="Fujihara H."/>
            <person name="Futagami T."/>
            <person name="Goto M."/>
            <person name="Hanada S."/>
            <person name="Hirose J."/>
        </authorList>
    </citation>
    <scope>NUCLEOTIDE SEQUENCE [LARGE SCALE GENOMIC DNA]</scope>
    <source>
        <strain evidence="3">DSM 10086 / NBRC 110670 / KF707</strain>
    </source>
</reference>
<accession>A0AAD1BZV8</accession>
<proteinExistence type="predicted"/>
<gene>
    <name evidence="2" type="ORF">KF707C_25520</name>
</gene>
<dbReference type="KEGG" id="pfuw:KF707C_25520"/>
<feature type="region of interest" description="Disordered" evidence="1">
    <location>
        <begin position="63"/>
        <end position="93"/>
    </location>
</feature>
<dbReference type="Proteomes" id="UP000218554">
    <property type="component" value="Chromosome"/>
</dbReference>
<evidence type="ECO:0000313" key="2">
    <source>
        <dbReference type="EMBL" id="BAU74240.1"/>
    </source>
</evidence>
<organism evidence="2 3">
    <name type="scientific">Metapseudomonas furukawaii</name>
    <name type="common">Pseudomonas furukawaii</name>
    <dbReference type="NCBI Taxonomy" id="1149133"/>
    <lineage>
        <taxon>Bacteria</taxon>
        <taxon>Pseudomonadati</taxon>
        <taxon>Pseudomonadota</taxon>
        <taxon>Gammaproteobacteria</taxon>
        <taxon>Pseudomonadales</taxon>
        <taxon>Pseudomonadaceae</taxon>
        <taxon>Metapseudomonas</taxon>
    </lineage>
</organism>
<evidence type="ECO:0000313" key="3">
    <source>
        <dbReference type="Proteomes" id="UP000218554"/>
    </source>
</evidence>
<dbReference type="AlphaFoldDB" id="A0AAD1BZV8"/>
<name>A0AAD1BZV8_METFU</name>